<evidence type="ECO:0000259" key="5">
    <source>
        <dbReference type="Pfam" id="PF22780"/>
    </source>
</evidence>
<accession>A0A135YV68</accession>
<dbReference type="RefSeq" id="WP_021934736.1">
    <property type="nucleotide sequence ID" value="NZ_JAWGSK010000008.1"/>
</dbReference>
<keyword evidence="2" id="KW-0285">Flavoprotein</keyword>
<dbReference type="SUPFAM" id="SSF51905">
    <property type="entry name" value="FAD/NAD(P)-binding domain"/>
    <property type="match status" value="1"/>
</dbReference>
<evidence type="ECO:0000256" key="1">
    <source>
        <dbReference type="ARBA" id="ARBA00001974"/>
    </source>
</evidence>
<dbReference type="InterPro" id="IPR057661">
    <property type="entry name" value="RsdA/BaiN/AoA(So)_Rossmann"/>
</dbReference>
<dbReference type="eggNOG" id="COG2081">
    <property type="taxonomic scope" value="Bacteria"/>
</dbReference>
<feature type="domain" description="RsdA/BaiN/AoA(So)-like insert" evidence="5">
    <location>
        <begin position="193"/>
        <end position="351"/>
    </location>
</feature>
<evidence type="ECO:0000259" key="4">
    <source>
        <dbReference type="Pfam" id="PF03486"/>
    </source>
</evidence>
<dbReference type="InterPro" id="IPR004792">
    <property type="entry name" value="BaiN-like"/>
</dbReference>
<gene>
    <name evidence="6" type="ORF">HMPREF3195_00817</name>
</gene>
<dbReference type="PATRIC" id="fig|1261.5.peg.823"/>
<dbReference type="Gene3D" id="1.10.8.260">
    <property type="entry name" value="HI0933 insert domain-like"/>
    <property type="match status" value="1"/>
</dbReference>
<evidence type="ECO:0000256" key="3">
    <source>
        <dbReference type="ARBA" id="ARBA00022827"/>
    </source>
</evidence>
<dbReference type="PRINTS" id="PR00368">
    <property type="entry name" value="FADPNR"/>
</dbReference>
<dbReference type="STRING" id="1261.HMPREF3195_00817"/>
<evidence type="ECO:0000313" key="7">
    <source>
        <dbReference type="Proteomes" id="UP000070326"/>
    </source>
</evidence>
<feature type="domain" description="RsdA/BaiN/AoA(So)-like Rossmann fold-like" evidence="4">
    <location>
        <begin position="3"/>
        <end position="403"/>
    </location>
</feature>
<dbReference type="InterPro" id="IPR023166">
    <property type="entry name" value="BaiN-like_dom_sf"/>
</dbReference>
<dbReference type="PANTHER" id="PTHR42887:SF2">
    <property type="entry name" value="OS12G0638800 PROTEIN"/>
    <property type="match status" value="1"/>
</dbReference>
<dbReference type="InterPro" id="IPR055178">
    <property type="entry name" value="RsdA/BaiN/AoA(So)-like_dom"/>
</dbReference>
<dbReference type="Proteomes" id="UP000070326">
    <property type="component" value="Unassembled WGS sequence"/>
</dbReference>
<dbReference type="Gene3D" id="2.40.30.10">
    <property type="entry name" value="Translation factors"/>
    <property type="match status" value="1"/>
</dbReference>
<comment type="caution">
    <text evidence="6">The sequence shown here is derived from an EMBL/GenBank/DDBJ whole genome shotgun (WGS) entry which is preliminary data.</text>
</comment>
<organism evidence="6 7">
    <name type="scientific">Peptostreptococcus anaerobius</name>
    <dbReference type="NCBI Taxonomy" id="1261"/>
    <lineage>
        <taxon>Bacteria</taxon>
        <taxon>Bacillati</taxon>
        <taxon>Bacillota</taxon>
        <taxon>Clostridia</taxon>
        <taxon>Peptostreptococcales</taxon>
        <taxon>Peptostreptococcaceae</taxon>
        <taxon>Peptostreptococcus</taxon>
    </lineage>
</organism>
<dbReference type="Pfam" id="PF03486">
    <property type="entry name" value="HI0933_like"/>
    <property type="match status" value="1"/>
</dbReference>
<dbReference type="EMBL" id="LSQZ01000027">
    <property type="protein sequence ID" value="KXI13241.1"/>
    <property type="molecule type" value="Genomic_DNA"/>
</dbReference>
<sequence>MKKVLVVGAGPAGMMAAYHAAKSGSDVTIFERNPIIGKKLRITGKGRCNITNAQDPEDIIKNIYKNGNFMYSGIYSFSNDMAMDLFKSYGLKIKIERGQRVFPESDKAIDVVNTFDRMIKDAGVKLILNNRVKSIEVDKDKNILGLRTAENDLVSCDSIILATGGKSYPLTGSTGDGYKMSKKLGHTCTELSPSLVGLETMPRPSSDLVGLNLRNVSIKLLKNAKPIYSDFGELEFRDYGIDGPIIKSASCYISDKGDYEVELDLKPALSFEKLDKRLQRDFEEFSNKEFENSLVKLLPKSIIGYIIDESGIDRKKLVHQITRQERHNLVGLIKSIKFHIKSTRPIDEAIVTSGGINVKEINPSTMESKIVKNLYFCGEIIDVDAFTGGYNLQIAYSTAYLAGINAAQANGSGI</sequence>
<proteinExistence type="predicted"/>
<dbReference type="AlphaFoldDB" id="A0A135YV68"/>
<dbReference type="Gene3D" id="3.50.50.60">
    <property type="entry name" value="FAD/NAD(P)-binding domain"/>
    <property type="match status" value="1"/>
</dbReference>
<dbReference type="InterPro" id="IPR036188">
    <property type="entry name" value="FAD/NAD-bd_sf"/>
</dbReference>
<evidence type="ECO:0000313" key="6">
    <source>
        <dbReference type="EMBL" id="KXI13241.1"/>
    </source>
</evidence>
<reference evidence="6 7" key="1">
    <citation type="submission" date="2016-02" db="EMBL/GenBank/DDBJ databases">
        <authorList>
            <person name="Wen L."/>
            <person name="He K."/>
            <person name="Yang H."/>
        </authorList>
    </citation>
    <scope>NUCLEOTIDE SEQUENCE [LARGE SCALE GENOMIC DNA]</scope>
    <source>
        <strain evidence="6 7">MJR8628A</strain>
    </source>
</reference>
<comment type="cofactor">
    <cofactor evidence="1">
        <name>FAD</name>
        <dbReference type="ChEBI" id="CHEBI:57692"/>
    </cofactor>
</comment>
<dbReference type="SUPFAM" id="SSF160996">
    <property type="entry name" value="HI0933 insert domain-like"/>
    <property type="match status" value="1"/>
</dbReference>
<evidence type="ECO:0000256" key="2">
    <source>
        <dbReference type="ARBA" id="ARBA00022630"/>
    </source>
</evidence>
<dbReference type="PANTHER" id="PTHR42887">
    <property type="entry name" value="OS12G0638800 PROTEIN"/>
    <property type="match status" value="1"/>
</dbReference>
<protein>
    <submittedName>
        <fullName evidence="6">Flavoprotein family protein</fullName>
    </submittedName>
</protein>
<keyword evidence="3" id="KW-0274">FAD</keyword>
<name>A0A135YV68_9FIRM</name>
<dbReference type="Pfam" id="PF22780">
    <property type="entry name" value="HI0933_like_1st"/>
    <property type="match status" value="1"/>
</dbReference>
<dbReference type="PRINTS" id="PR00411">
    <property type="entry name" value="PNDRDTASEI"/>
</dbReference>
<dbReference type="NCBIfam" id="TIGR00275">
    <property type="entry name" value="aminoacetone oxidase family FAD-binding enzyme"/>
    <property type="match status" value="1"/>
</dbReference>